<dbReference type="InterPro" id="IPR009057">
    <property type="entry name" value="Homeodomain-like_sf"/>
</dbReference>
<evidence type="ECO:0000313" key="1">
    <source>
        <dbReference type="EMBL" id="SNS01199.1"/>
    </source>
</evidence>
<gene>
    <name evidence="1" type="ORF">SAMN06272737_1702</name>
</gene>
<keyword evidence="2" id="KW-1185">Reference proteome</keyword>
<reference evidence="1 2" key="1">
    <citation type="submission" date="2017-06" db="EMBL/GenBank/DDBJ databases">
        <authorList>
            <person name="Kim H.J."/>
            <person name="Triplett B.A."/>
        </authorList>
    </citation>
    <scope>NUCLEOTIDE SEQUENCE [LARGE SCALE GENOMIC DNA]</scope>
    <source>
        <strain evidence="1 2">DSM 44272</strain>
    </source>
</reference>
<evidence type="ECO:0008006" key="3">
    <source>
        <dbReference type="Google" id="ProtNLM"/>
    </source>
</evidence>
<dbReference type="AlphaFoldDB" id="A0A239B0C2"/>
<dbReference type="Proteomes" id="UP000198403">
    <property type="component" value="Unassembled WGS sequence"/>
</dbReference>
<protein>
    <recommendedName>
        <fullName evidence="3">Transposase</fullName>
    </recommendedName>
</protein>
<evidence type="ECO:0000313" key="2">
    <source>
        <dbReference type="Proteomes" id="UP000198403"/>
    </source>
</evidence>
<dbReference type="Gene3D" id="1.10.10.60">
    <property type="entry name" value="Homeodomain-like"/>
    <property type="match status" value="1"/>
</dbReference>
<accession>A0A239B0C2</accession>
<dbReference type="EMBL" id="FZNO01000070">
    <property type="protein sequence ID" value="SNS01199.1"/>
    <property type="molecule type" value="Genomic_DNA"/>
</dbReference>
<name>A0A239B0C2_9ACTN</name>
<sequence length="34" mass="3875">MPKPFPPEFRRDVIAVARKREASMAQVARDFGIS</sequence>
<dbReference type="SUPFAM" id="SSF46689">
    <property type="entry name" value="Homeodomain-like"/>
    <property type="match status" value="1"/>
</dbReference>
<organism evidence="1 2">
    <name type="scientific">Blastococcus mobilis</name>
    <dbReference type="NCBI Taxonomy" id="1938746"/>
    <lineage>
        <taxon>Bacteria</taxon>
        <taxon>Bacillati</taxon>
        <taxon>Actinomycetota</taxon>
        <taxon>Actinomycetes</taxon>
        <taxon>Geodermatophilales</taxon>
        <taxon>Geodermatophilaceae</taxon>
        <taxon>Blastococcus</taxon>
    </lineage>
</organism>
<proteinExistence type="predicted"/>